<feature type="domain" description="CdaR GGDEF-like" evidence="4">
    <location>
        <begin position="328"/>
        <end position="445"/>
    </location>
</feature>
<accession>A0A4R8A567</accession>
<evidence type="ECO:0000256" key="2">
    <source>
        <dbReference type="SAM" id="MobiDB-lite"/>
    </source>
</evidence>
<feature type="domain" description="PucR C-terminal helix-turn-helix" evidence="3">
    <location>
        <begin position="500"/>
        <end position="557"/>
    </location>
</feature>
<dbReference type="Proteomes" id="UP000295447">
    <property type="component" value="Unassembled WGS sequence"/>
</dbReference>
<comment type="similarity">
    <text evidence="1">Belongs to the CdaR family.</text>
</comment>
<dbReference type="RefSeq" id="WP_134119788.1">
    <property type="nucleotide sequence ID" value="NZ_SODF01000001.1"/>
</dbReference>
<keyword evidence="5" id="KW-0238">DNA-binding</keyword>
<comment type="caution">
    <text evidence="5">The sequence shown here is derived from an EMBL/GenBank/DDBJ whole genome shotgun (WGS) entry which is preliminary data.</text>
</comment>
<evidence type="ECO:0000259" key="4">
    <source>
        <dbReference type="Pfam" id="PF17853"/>
    </source>
</evidence>
<feature type="compositionally biased region" description="Basic and acidic residues" evidence="2">
    <location>
        <begin position="565"/>
        <end position="577"/>
    </location>
</feature>
<evidence type="ECO:0000313" key="6">
    <source>
        <dbReference type="Proteomes" id="UP000295447"/>
    </source>
</evidence>
<dbReference type="InterPro" id="IPR041522">
    <property type="entry name" value="CdaR_GGDEF"/>
</dbReference>
<keyword evidence="6" id="KW-1185">Reference proteome</keyword>
<gene>
    <name evidence="5" type="ORF">EV650_3518</name>
</gene>
<dbReference type="Pfam" id="PF13556">
    <property type="entry name" value="HTH_30"/>
    <property type="match status" value="1"/>
</dbReference>
<dbReference type="InterPro" id="IPR051448">
    <property type="entry name" value="CdaR-like_regulators"/>
</dbReference>
<dbReference type="InterPro" id="IPR042070">
    <property type="entry name" value="PucR_C-HTH_sf"/>
</dbReference>
<feature type="region of interest" description="Disordered" evidence="2">
    <location>
        <begin position="561"/>
        <end position="602"/>
    </location>
</feature>
<organism evidence="5 6">
    <name type="scientific">Kribbella kalugense</name>
    <dbReference type="NCBI Taxonomy" id="2512221"/>
    <lineage>
        <taxon>Bacteria</taxon>
        <taxon>Bacillati</taxon>
        <taxon>Actinomycetota</taxon>
        <taxon>Actinomycetes</taxon>
        <taxon>Propionibacteriales</taxon>
        <taxon>Kribbellaceae</taxon>
        <taxon>Kribbella</taxon>
    </lineage>
</organism>
<dbReference type="Pfam" id="PF17853">
    <property type="entry name" value="GGDEF_2"/>
    <property type="match status" value="1"/>
</dbReference>
<evidence type="ECO:0000259" key="3">
    <source>
        <dbReference type="Pfam" id="PF13556"/>
    </source>
</evidence>
<name>A0A4R8A567_9ACTN</name>
<dbReference type="GO" id="GO:0003677">
    <property type="term" value="F:DNA binding"/>
    <property type="evidence" value="ECO:0007669"/>
    <property type="project" value="UniProtKB-KW"/>
</dbReference>
<protein>
    <submittedName>
        <fullName evidence="5">DNA-binding PucR family transcriptional regulator</fullName>
    </submittedName>
</protein>
<dbReference type="EMBL" id="SODF01000001">
    <property type="protein sequence ID" value="TDW24638.1"/>
    <property type="molecule type" value="Genomic_DNA"/>
</dbReference>
<proteinExistence type="inferred from homology"/>
<evidence type="ECO:0000313" key="5">
    <source>
        <dbReference type="EMBL" id="TDW24638.1"/>
    </source>
</evidence>
<dbReference type="PANTHER" id="PTHR33744">
    <property type="entry name" value="CARBOHYDRATE DIACID REGULATOR"/>
    <property type="match status" value="1"/>
</dbReference>
<dbReference type="PANTHER" id="PTHR33744:SF17">
    <property type="entry name" value="CONSERVED PROTEIN"/>
    <property type="match status" value="1"/>
</dbReference>
<dbReference type="AlphaFoldDB" id="A0A4R8A567"/>
<dbReference type="OrthoDB" id="3190266at2"/>
<evidence type="ECO:0000256" key="1">
    <source>
        <dbReference type="ARBA" id="ARBA00006754"/>
    </source>
</evidence>
<sequence>MRYMPLRAQPTLALSAGRVLGSPRAASLAQILEHLGTTVLELVSGDPDLADPPREVVFFDPSDPAPVPRGAILIGTGLRSTEDGLGRLIRAAATARAAALILPAAVVSDSPEAIRAADEAGLVVLSLSAGTTWQQLSALLESAVRDTVRPVAVVPSRGEGLFRLANAICTLIDAPVTIEDRNAAVLAFSDRQEEADFIRIDCILGRRTIEPYLRVDEDRGAVRAIRRSPVPVYLDAVRMDDARPTLPRLAMAIRAGDEFLGTIWAVVPGPPTPEQEQLLLEASRAVALQMLRSLGTDPEQRTTSELVAAALAGDGEALTRLGLAGTPCLVLAAALAQPSSAELVGTPSGTLARRVRERERTASALRVELAGTTPGTVVAVVNDQVYALVPARRADETATQVEQTCRVFAQQHQAGEPLRIGIGRVAGSAAGVRLSRADADRAVRVLQDADGGRCVAKAFDVEVEALLIEARELVALRGRGPSGALARLLAYDDARNATMVETLRAWLDAQGDVVPAAEQTHVHENTFRYRLRRISEIGGFDLEDADARFALDLQLRLFPQAQHDQAQHDQARHDQAPHDQASNRRKTRPRTPSVEYPSSTPA</sequence>
<reference evidence="5 6" key="1">
    <citation type="submission" date="2019-03" db="EMBL/GenBank/DDBJ databases">
        <title>Genomic Encyclopedia of Type Strains, Phase III (KMG-III): the genomes of soil and plant-associated and newly described type strains.</title>
        <authorList>
            <person name="Whitman W."/>
        </authorList>
    </citation>
    <scope>NUCLEOTIDE SEQUENCE [LARGE SCALE GENOMIC DNA]</scope>
    <source>
        <strain evidence="5 6">VKM Ac-2570</strain>
    </source>
</reference>
<dbReference type="Gene3D" id="1.10.10.2840">
    <property type="entry name" value="PucR C-terminal helix-turn-helix domain"/>
    <property type="match status" value="1"/>
</dbReference>
<dbReference type="InterPro" id="IPR025736">
    <property type="entry name" value="PucR_C-HTH_dom"/>
</dbReference>